<reference evidence="4 5" key="1">
    <citation type="submission" date="2018-06" db="EMBL/GenBank/DDBJ databases">
        <title>Draft genome sequences of nine Vibrio sp. clinical isolates from across the United States representing the closest known relative of Vibrio cholerae.</title>
        <authorList>
            <person name="Islam M.T."/>
            <person name="Liang K."/>
            <person name="Im M.S."/>
            <person name="Winkjer J."/>
            <person name="Busby S."/>
            <person name="Batra D."/>
            <person name="Rowe L."/>
            <person name="Tarr C.L."/>
            <person name="Boucher Y."/>
        </authorList>
    </citation>
    <scope>NUCLEOTIDE SEQUENCE [LARGE SCALE GENOMIC DNA]</scope>
    <source>
        <strain evidence="2 5">2016V-1111</strain>
        <strain evidence="3 4">2016V-1114</strain>
    </source>
</reference>
<evidence type="ECO:0000256" key="1">
    <source>
        <dbReference type="SAM" id="Coils"/>
    </source>
</evidence>
<feature type="coiled-coil region" evidence="1">
    <location>
        <begin position="9"/>
        <end position="40"/>
    </location>
</feature>
<evidence type="ECO:0000313" key="2">
    <source>
        <dbReference type="EMBL" id="RBM49687.1"/>
    </source>
</evidence>
<evidence type="ECO:0000313" key="3">
    <source>
        <dbReference type="EMBL" id="RBM78294.1"/>
    </source>
</evidence>
<organism evidence="3 4">
    <name type="scientific">Vibrio paracholerae</name>
    <dbReference type="NCBI Taxonomy" id="650003"/>
    <lineage>
        <taxon>Bacteria</taxon>
        <taxon>Pseudomonadati</taxon>
        <taxon>Pseudomonadota</taxon>
        <taxon>Gammaproteobacteria</taxon>
        <taxon>Vibrionales</taxon>
        <taxon>Vibrionaceae</taxon>
        <taxon>Vibrio</taxon>
    </lineage>
</organism>
<dbReference type="EMBL" id="QKKS01000034">
    <property type="protein sequence ID" value="RBM78294.1"/>
    <property type="molecule type" value="Genomic_DNA"/>
</dbReference>
<dbReference type="AlphaFoldDB" id="A0AAX1QRB4"/>
<dbReference type="EMBL" id="QKKR01000051">
    <property type="protein sequence ID" value="RBM49687.1"/>
    <property type="molecule type" value="Genomic_DNA"/>
</dbReference>
<keyword evidence="5" id="KW-1185">Reference proteome</keyword>
<comment type="caution">
    <text evidence="3">The sequence shown here is derived from an EMBL/GenBank/DDBJ whole genome shotgun (WGS) entry which is preliminary data.</text>
</comment>
<accession>A0AAX1QRB4</accession>
<sequence>MYQESRALLMAMEDKVTEYQRLLENQILELIEEKERELNESISKEYKKIADEWVDEQMNWFFSAEQILSEKLTEIDRMVSEVKNELKTQIASAVSSRLAKLSQSESLISHLIEVLHAELEDEAKTLKVKRQKMADGVALTIENSDSVVSINTQKIVEELRGVLESI</sequence>
<dbReference type="Proteomes" id="UP000252488">
    <property type="component" value="Unassembled WGS sequence"/>
</dbReference>
<evidence type="ECO:0000313" key="4">
    <source>
        <dbReference type="Proteomes" id="UP000252427"/>
    </source>
</evidence>
<dbReference type="Proteomes" id="UP000252427">
    <property type="component" value="Unassembled WGS sequence"/>
</dbReference>
<gene>
    <name evidence="2" type="ORF">DLR69_17715</name>
    <name evidence="3" type="ORF">DLR70_14285</name>
</gene>
<keyword evidence="1" id="KW-0175">Coiled coil</keyword>
<evidence type="ECO:0000313" key="5">
    <source>
        <dbReference type="Proteomes" id="UP000252488"/>
    </source>
</evidence>
<protein>
    <submittedName>
        <fullName evidence="3">Uncharacterized protein</fullName>
    </submittedName>
</protein>
<proteinExistence type="predicted"/>
<name>A0AAX1QRB4_9VIBR</name>